<dbReference type="PANTHER" id="PTHR46268">
    <property type="entry name" value="STRESS RESPONSE PROTEIN NHAX"/>
    <property type="match status" value="1"/>
</dbReference>
<dbReference type="Pfam" id="PF00582">
    <property type="entry name" value="Usp"/>
    <property type="match status" value="2"/>
</dbReference>
<organism evidence="4 5">
    <name type="scientific">Actinoplanes sichuanensis</name>
    <dbReference type="NCBI Taxonomy" id="512349"/>
    <lineage>
        <taxon>Bacteria</taxon>
        <taxon>Bacillati</taxon>
        <taxon>Actinomycetota</taxon>
        <taxon>Actinomycetes</taxon>
        <taxon>Micromonosporales</taxon>
        <taxon>Micromonosporaceae</taxon>
        <taxon>Actinoplanes</taxon>
    </lineage>
</organism>
<proteinExistence type="inferred from homology"/>
<evidence type="ECO:0000256" key="1">
    <source>
        <dbReference type="ARBA" id="ARBA00008791"/>
    </source>
</evidence>
<keyword evidence="5" id="KW-1185">Reference proteome</keyword>
<reference evidence="5" key="1">
    <citation type="journal article" date="2019" name="Int. J. Syst. Evol. Microbiol.">
        <title>The Global Catalogue of Microorganisms (GCM) 10K type strain sequencing project: providing services to taxonomists for standard genome sequencing and annotation.</title>
        <authorList>
            <consortium name="The Broad Institute Genomics Platform"/>
            <consortium name="The Broad Institute Genome Sequencing Center for Infectious Disease"/>
            <person name="Wu L."/>
            <person name="Ma J."/>
        </authorList>
    </citation>
    <scope>NUCLEOTIDE SEQUENCE [LARGE SCALE GENOMIC DNA]</scope>
    <source>
        <strain evidence="5">CCM 7526</strain>
    </source>
</reference>
<name>A0ABW4AM23_9ACTN</name>
<evidence type="ECO:0000259" key="3">
    <source>
        <dbReference type="Pfam" id="PF00582"/>
    </source>
</evidence>
<feature type="compositionally biased region" description="Basic and acidic residues" evidence="2">
    <location>
        <begin position="1"/>
        <end position="15"/>
    </location>
</feature>
<protein>
    <submittedName>
        <fullName evidence="4">Universal stress protein</fullName>
    </submittedName>
</protein>
<feature type="domain" description="UspA" evidence="3">
    <location>
        <begin position="197"/>
        <end position="241"/>
    </location>
</feature>
<dbReference type="Proteomes" id="UP001597183">
    <property type="component" value="Unassembled WGS sequence"/>
</dbReference>
<dbReference type="PANTHER" id="PTHR46268:SF6">
    <property type="entry name" value="UNIVERSAL STRESS PROTEIN UP12"/>
    <property type="match status" value="1"/>
</dbReference>
<dbReference type="Gene3D" id="3.40.50.620">
    <property type="entry name" value="HUPs"/>
    <property type="match status" value="3"/>
</dbReference>
<feature type="domain" description="UspA" evidence="3">
    <location>
        <begin position="65"/>
        <end position="184"/>
    </location>
</feature>
<evidence type="ECO:0000256" key="2">
    <source>
        <dbReference type="SAM" id="MobiDB-lite"/>
    </source>
</evidence>
<dbReference type="InterPro" id="IPR014729">
    <property type="entry name" value="Rossmann-like_a/b/a_fold"/>
</dbReference>
<dbReference type="CDD" id="cd00293">
    <property type="entry name" value="USP-like"/>
    <property type="match status" value="1"/>
</dbReference>
<accession>A0ABW4AM23</accession>
<feature type="region of interest" description="Disordered" evidence="2">
    <location>
        <begin position="1"/>
        <end position="23"/>
    </location>
</feature>
<dbReference type="SUPFAM" id="SSF52402">
    <property type="entry name" value="Adenine nucleotide alpha hydrolases-like"/>
    <property type="match status" value="2"/>
</dbReference>
<comment type="caution">
    <text evidence="4">The sequence shown here is derived from an EMBL/GenBank/DDBJ whole genome shotgun (WGS) entry which is preliminary data.</text>
</comment>
<dbReference type="RefSeq" id="WP_317795586.1">
    <property type="nucleotide sequence ID" value="NZ_AP028461.1"/>
</dbReference>
<sequence length="308" mass="32601">MNERSNVKAETEARRHSSAVSRENRYSQVINRYLGAVNYPDPYAVRPLPSPIHQLPPPLAGHGFVLAGVDDSPISYVAADHAAIEAELHGWDLRLVTVQHSAGNDNGAALLQRLTERMHASSATVAVNSTLAVAANPAQVLLAEADGAALTVIGHRHGATTTALGRSVAGRVARHHHGPVLVVRMPDWPAGAEFGRRPLVVGVDGSAPAQQSVEFALAEARVRGCSLNLLHVAGDRMDLARRLETRDGVTVHHRIISGDLTAALIEASGRAAAIVVGRYRHGAWSGSLLHPAAAQLTQHALCPVFLVG</sequence>
<dbReference type="EMBL" id="JBHTMK010000050">
    <property type="protein sequence ID" value="MFD1371008.1"/>
    <property type="molecule type" value="Genomic_DNA"/>
</dbReference>
<gene>
    <name evidence="4" type="ORF">ACFQ5G_37205</name>
</gene>
<evidence type="ECO:0000313" key="4">
    <source>
        <dbReference type="EMBL" id="MFD1371008.1"/>
    </source>
</evidence>
<dbReference type="InterPro" id="IPR006016">
    <property type="entry name" value="UspA"/>
</dbReference>
<comment type="similarity">
    <text evidence="1">Belongs to the universal stress protein A family.</text>
</comment>
<evidence type="ECO:0000313" key="5">
    <source>
        <dbReference type="Proteomes" id="UP001597183"/>
    </source>
</evidence>